<evidence type="ECO:0000313" key="2">
    <source>
        <dbReference type="Proteomes" id="UP000294530"/>
    </source>
</evidence>
<dbReference type="Proteomes" id="UP000294530">
    <property type="component" value="Unassembled WGS sequence"/>
</dbReference>
<dbReference type="AlphaFoldDB" id="A0A976FE77"/>
<keyword evidence="2" id="KW-1185">Reference proteome</keyword>
<reference evidence="1 2" key="1">
    <citation type="journal article" date="2021" name="Genome Biol.">
        <title>AFLAP: assembly-free linkage analysis pipeline using k-mers from genome sequencing data.</title>
        <authorList>
            <person name="Fletcher K."/>
            <person name="Zhang L."/>
            <person name="Gil J."/>
            <person name="Han R."/>
            <person name="Cavanaugh K."/>
            <person name="Michelmore R."/>
        </authorList>
    </citation>
    <scope>NUCLEOTIDE SEQUENCE [LARGE SCALE GENOMIC DNA]</scope>
    <source>
        <strain evidence="1 2">SF5</strain>
    </source>
</reference>
<accession>A0A976FE77</accession>
<name>A0A976FE77_BRELC</name>
<dbReference type="RefSeq" id="XP_067814637.1">
    <property type="nucleotide sequence ID" value="XM_067965221.1"/>
</dbReference>
<comment type="caution">
    <text evidence="1">The sequence shown here is derived from an EMBL/GenBank/DDBJ whole genome shotgun (WGS) entry which is preliminary data.</text>
</comment>
<organism evidence="1 2">
    <name type="scientific">Bremia lactucae</name>
    <name type="common">Lettuce downy mildew</name>
    <dbReference type="NCBI Taxonomy" id="4779"/>
    <lineage>
        <taxon>Eukaryota</taxon>
        <taxon>Sar</taxon>
        <taxon>Stramenopiles</taxon>
        <taxon>Oomycota</taxon>
        <taxon>Peronosporomycetes</taxon>
        <taxon>Peronosporales</taxon>
        <taxon>Peronosporaceae</taxon>
        <taxon>Bremia</taxon>
    </lineage>
</organism>
<dbReference type="KEGG" id="blac:94350892"/>
<protein>
    <submittedName>
        <fullName evidence="1">Uncharacterized protein</fullName>
    </submittedName>
</protein>
<dbReference type="EMBL" id="SHOA02000002">
    <property type="protein sequence ID" value="TDH65138.1"/>
    <property type="molecule type" value="Genomic_DNA"/>
</dbReference>
<dbReference type="OrthoDB" id="416834at2759"/>
<sequence length="69" mass="6943">MAVATIGTEVETKGDGAAAETAAVFRVEMMIETEDVTTIVTEDVAAMMIATVAAEASTAICTMTVAAAS</sequence>
<evidence type="ECO:0000313" key="1">
    <source>
        <dbReference type="EMBL" id="TDH65138.1"/>
    </source>
</evidence>
<gene>
    <name evidence="1" type="ORF">CCR75_007157</name>
</gene>
<proteinExistence type="predicted"/>
<dbReference type="GeneID" id="94350892"/>